<dbReference type="GO" id="GO:0016874">
    <property type="term" value="F:ligase activity"/>
    <property type="evidence" value="ECO:0007669"/>
    <property type="project" value="UniProtKB-KW"/>
</dbReference>
<feature type="transmembrane region" description="Helical" evidence="5">
    <location>
        <begin position="140"/>
        <end position="160"/>
    </location>
</feature>
<evidence type="ECO:0000256" key="4">
    <source>
        <dbReference type="ARBA" id="ARBA00023136"/>
    </source>
</evidence>
<keyword evidence="4 5" id="KW-0472">Membrane</keyword>
<dbReference type="AlphaFoldDB" id="A0A174YY67"/>
<feature type="transmembrane region" description="Helical" evidence="5">
    <location>
        <begin position="111"/>
        <end position="128"/>
    </location>
</feature>
<dbReference type="RefSeq" id="WP_055215421.1">
    <property type="nucleotide sequence ID" value="NZ_CZBU01000003.1"/>
</dbReference>
<dbReference type="EMBL" id="CZBU01000003">
    <property type="protein sequence ID" value="CUQ76886.1"/>
    <property type="molecule type" value="Genomic_DNA"/>
</dbReference>
<feature type="transmembrane region" description="Helical" evidence="5">
    <location>
        <begin position="172"/>
        <end position="192"/>
    </location>
</feature>
<gene>
    <name evidence="7" type="ORF">ERS852490_01297</name>
</gene>
<feature type="domain" description="O-antigen ligase-related" evidence="6">
    <location>
        <begin position="243"/>
        <end position="401"/>
    </location>
</feature>
<accession>A0A174YY67</accession>
<evidence type="ECO:0000256" key="1">
    <source>
        <dbReference type="ARBA" id="ARBA00004141"/>
    </source>
</evidence>
<sequence>MLTKLKKCKTFKEIYEVLGRIFFEKIAMYIVMGWCLLPILSIFFHIRWMGMAKQTFMYRLNILSSYQTAVLLMGVLTLEFLIAYFIGMILTRSNDWKNELFEFIKREPWNVFFLMLFVWIIICTMHSADKYTSIFGTEYRYEGLVTYCCYAAVYMCVHIVKEAKYRKCIFNTYAVTAVILGICLLLQDNHLLYMHKIFVYDRATVFSQFNHFGYYLNMSILVMTGLFLTSDIKKNEIMYAAGIAFQLFCLLVNNTFGAYLGSMFGVIAVCIMYVVRTNNIKKILVPIIIYISLSAVSMSGIIPSSSGQNLKVNLSTFSHDVNAVVSDAEDADGAGTGRMRLWKACLKMIPESPILGYGPEQLNEKYAGELGGVLAGGTDRPENEYIQYMVFMGIPGLVMYMSALISMMICQLKKIKKMELITIASAGCALAYAAGACFGNSMYYTTPYFYMFLGMTARTIKLKNTK</sequence>
<proteinExistence type="predicted"/>
<feature type="transmembrane region" description="Helical" evidence="5">
    <location>
        <begin position="66"/>
        <end position="90"/>
    </location>
</feature>
<dbReference type="PANTHER" id="PTHR37422">
    <property type="entry name" value="TEICHURONIC ACID BIOSYNTHESIS PROTEIN TUAE"/>
    <property type="match status" value="1"/>
</dbReference>
<evidence type="ECO:0000256" key="3">
    <source>
        <dbReference type="ARBA" id="ARBA00022989"/>
    </source>
</evidence>
<dbReference type="GO" id="GO:0016020">
    <property type="term" value="C:membrane"/>
    <property type="evidence" value="ECO:0007669"/>
    <property type="project" value="UniProtKB-SubCell"/>
</dbReference>
<evidence type="ECO:0000259" key="6">
    <source>
        <dbReference type="Pfam" id="PF04932"/>
    </source>
</evidence>
<comment type="subcellular location">
    <subcellularLocation>
        <location evidence="1">Membrane</location>
        <topology evidence="1">Multi-pass membrane protein</topology>
    </subcellularLocation>
</comment>
<evidence type="ECO:0000256" key="5">
    <source>
        <dbReference type="SAM" id="Phobius"/>
    </source>
</evidence>
<dbReference type="OrthoDB" id="1762823at2"/>
<keyword evidence="2 5" id="KW-0812">Transmembrane</keyword>
<dbReference type="Pfam" id="PF04932">
    <property type="entry name" value="Wzy_C"/>
    <property type="match status" value="1"/>
</dbReference>
<feature type="transmembrane region" description="Helical" evidence="5">
    <location>
        <begin position="420"/>
        <end position="443"/>
    </location>
</feature>
<organism evidence="7 8">
    <name type="scientific">Lachnospira eligens</name>
    <dbReference type="NCBI Taxonomy" id="39485"/>
    <lineage>
        <taxon>Bacteria</taxon>
        <taxon>Bacillati</taxon>
        <taxon>Bacillota</taxon>
        <taxon>Clostridia</taxon>
        <taxon>Lachnospirales</taxon>
        <taxon>Lachnospiraceae</taxon>
        <taxon>Lachnospira</taxon>
    </lineage>
</organism>
<evidence type="ECO:0000313" key="8">
    <source>
        <dbReference type="Proteomes" id="UP000095621"/>
    </source>
</evidence>
<keyword evidence="3 5" id="KW-1133">Transmembrane helix</keyword>
<keyword evidence="7" id="KW-0436">Ligase</keyword>
<feature type="transmembrane region" description="Helical" evidence="5">
    <location>
        <begin position="259"/>
        <end position="276"/>
    </location>
</feature>
<dbReference type="InterPro" id="IPR007016">
    <property type="entry name" value="O-antigen_ligase-rel_domated"/>
</dbReference>
<dbReference type="PANTHER" id="PTHR37422:SF13">
    <property type="entry name" value="LIPOPOLYSACCHARIDE BIOSYNTHESIS PROTEIN PA4999-RELATED"/>
    <property type="match status" value="1"/>
</dbReference>
<evidence type="ECO:0000313" key="7">
    <source>
        <dbReference type="EMBL" id="CUQ76886.1"/>
    </source>
</evidence>
<reference evidence="7 8" key="1">
    <citation type="submission" date="2015-09" db="EMBL/GenBank/DDBJ databases">
        <authorList>
            <consortium name="Pathogen Informatics"/>
        </authorList>
    </citation>
    <scope>NUCLEOTIDE SEQUENCE [LARGE SCALE GENOMIC DNA]</scope>
    <source>
        <strain evidence="7 8">2789STDY5834875</strain>
    </source>
</reference>
<protein>
    <submittedName>
        <fullName evidence="7">Lipid A core-O-antigen ligase and related enzymes</fullName>
    </submittedName>
</protein>
<feature type="transmembrane region" description="Helical" evidence="5">
    <location>
        <begin position="283"/>
        <end position="302"/>
    </location>
</feature>
<feature type="transmembrane region" description="Helical" evidence="5">
    <location>
        <begin position="385"/>
        <end position="408"/>
    </location>
</feature>
<feature type="transmembrane region" description="Helical" evidence="5">
    <location>
        <begin position="26"/>
        <end position="46"/>
    </location>
</feature>
<feature type="transmembrane region" description="Helical" evidence="5">
    <location>
        <begin position="237"/>
        <end position="253"/>
    </location>
</feature>
<name>A0A174YY67_9FIRM</name>
<feature type="transmembrane region" description="Helical" evidence="5">
    <location>
        <begin position="212"/>
        <end position="230"/>
    </location>
</feature>
<evidence type="ECO:0000256" key="2">
    <source>
        <dbReference type="ARBA" id="ARBA00022692"/>
    </source>
</evidence>
<dbReference type="InterPro" id="IPR051533">
    <property type="entry name" value="WaaL-like"/>
</dbReference>
<dbReference type="Proteomes" id="UP000095621">
    <property type="component" value="Unassembled WGS sequence"/>
</dbReference>